<organism evidence="2 3">
    <name type="scientific">Pseudolycoriella hygida</name>
    <dbReference type="NCBI Taxonomy" id="35572"/>
    <lineage>
        <taxon>Eukaryota</taxon>
        <taxon>Metazoa</taxon>
        <taxon>Ecdysozoa</taxon>
        <taxon>Arthropoda</taxon>
        <taxon>Hexapoda</taxon>
        <taxon>Insecta</taxon>
        <taxon>Pterygota</taxon>
        <taxon>Neoptera</taxon>
        <taxon>Endopterygota</taxon>
        <taxon>Diptera</taxon>
        <taxon>Nematocera</taxon>
        <taxon>Sciaroidea</taxon>
        <taxon>Sciaridae</taxon>
        <taxon>Pseudolycoriella</taxon>
    </lineage>
</organism>
<feature type="region of interest" description="Disordered" evidence="1">
    <location>
        <begin position="1"/>
        <end position="23"/>
    </location>
</feature>
<evidence type="ECO:0000256" key="1">
    <source>
        <dbReference type="SAM" id="MobiDB-lite"/>
    </source>
</evidence>
<evidence type="ECO:0000313" key="3">
    <source>
        <dbReference type="Proteomes" id="UP001151699"/>
    </source>
</evidence>
<dbReference type="AlphaFoldDB" id="A0A9Q0NET8"/>
<accession>A0A9Q0NET8</accession>
<sequence length="74" mass="6939">FINRARATGSRTSREYLSPAESFHPPIATVTLTPLARSLVTRAGSSGVGSSGAGSSGAGSAGAGSSGAGSSGAG</sequence>
<dbReference type="EMBL" id="WJQU01000001">
    <property type="protein sequence ID" value="KAJ6648933.1"/>
    <property type="molecule type" value="Genomic_DNA"/>
</dbReference>
<evidence type="ECO:0000313" key="2">
    <source>
        <dbReference type="EMBL" id="KAJ6648933.1"/>
    </source>
</evidence>
<comment type="caution">
    <text evidence="2">The sequence shown here is derived from an EMBL/GenBank/DDBJ whole genome shotgun (WGS) entry which is preliminary data.</text>
</comment>
<reference evidence="2" key="1">
    <citation type="submission" date="2022-07" db="EMBL/GenBank/DDBJ databases">
        <authorList>
            <person name="Trinca V."/>
            <person name="Uliana J.V.C."/>
            <person name="Torres T.T."/>
            <person name="Ward R.J."/>
            <person name="Monesi N."/>
        </authorList>
    </citation>
    <scope>NUCLEOTIDE SEQUENCE</scope>
    <source>
        <strain evidence="2">HSMRA1968</strain>
        <tissue evidence="2">Whole embryos</tissue>
    </source>
</reference>
<gene>
    <name evidence="2" type="ORF">Bhyg_04165</name>
</gene>
<name>A0A9Q0NET8_9DIPT</name>
<feature type="non-terminal residue" evidence="2">
    <location>
        <position position="74"/>
    </location>
</feature>
<feature type="region of interest" description="Disordered" evidence="1">
    <location>
        <begin position="43"/>
        <end position="74"/>
    </location>
</feature>
<proteinExistence type="predicted"/>
<protein>
    <submittedName>
        <fullName evidence="2">Uncharacterized protein</fullName>
    </submittedName>
</protein>
<dbReference type="Proteomes" id="UP001151699">
    <property type="component" value="Chromosome A"/>
</dbReference>
<feature type="non-terminal residue" evidence="2">
    <location>
        <position position="1"/>
    </location>
</feature>
<keyword evidence="3" id="KW-1185">Reference proteome</keyword>
<feature type="compositionally biased region" description="Gly residues" evidence="1">
    <location>
        <begin position="46"/>
        <end position="74"/>
    </location>
</feature>